<feature type="chain" id="PRO_5047328336" description="Conjugal transfer protein TraO" evidence="1">
    <location>
        <begin position="18"/>
        <end position="184"/>
    </location>
</feature>
<evidence type="ECO:0000313" key="2">
    <source>
        <dbReference type="EMBL" id="MBD8003413.1"/>
    </source>
</evidence>
<evidence type="ECO:0000313" key="3">
    <source>
        <dbReference type="Proteomes" id="UP000616346"/>
    </source>
</evidence>
<dbReference type="InterPro" id="IPR011250">
    <property type="entry name" value="OMP/PagP_B-barrel"/>
</dbReference>
<reference evidence="2 3" key="1">
    <citation type="submission" date="2020-08" db="EMBL/GenBank/DDBJ databases">
        <title>A Genomic Blueprint of the Chicken Gut Microbiome.</title>
        <authorList>
            <person name="Gilroy R."/>
            <person name="Ravi A."/>
            <person name="Getino M."/>
            <person name="Pursley I."/>
            <person name="Horton D.L."/>
            <person name="Alikhan N.-F."/>
            <person name="Baker D."/>
            <person name="Gharbi K."/>
            <person name="Hall N."/>
            <person name="Watson M."/>
            <person name="Adriaenssens E.M."/>
            <person name="Foster-Nyarko E."/>
            <person name="Jarju S."/>
            <person name="Secka A."/>
            <person name="Antonio M."/>
            <person name="Oren A."/>
            <person name="Chaudhuri R."/>
            <person name="La Ragione R.M."/>
            <person name="Hildebrand F."/>
            <person name="Pallen M.J."/>
        </authorList>
    </citation>
    <scope>NUCLEOTIDE SEQUENCE [LARGE SCALE GENOMIC DNA]</scope>
    <source>
        <strain evidence="2 3">Sa1YUN3</strain>
    </source>
</reference>
<sequence length="184" mass="19767">MKIKLLLLFGLFLWAGAKGSAQTGYTHVELQGGYELFPSMSNKSGFCLNLGARYAFSEKFFIASLLHCGINNGTYEGVYAGETISLKHTLREYMLGAGPGIYLYNGGNKWIYADVLFGYGFGEELKASENSTSKSLNGFAAAVQLGIERQINNGLIIGVNTGAHLIGGKVSPSLCLKAGMFLNL</sequence>
<accession>A0ABR8VF51</accession>
<dbReference type="EMBL" id="JACSPQ010000060">
    <property type="protein sequence ID" value="MBD8003413.1"/>
    <property type="molecule type" value="Genomic_DNA"/>
</dbReference>
<evidence type="ECO:0000256" key="1">
    <source>
        <dbReference type="SAM" id="SignalP"/>
    </source>
</evidence>
<feature type="signal peptide" evidence="1">
    <location>
        <begin position="1"/>
        <end position="17"/>
    </location>
</feature>
<comment type="caution">
    <text evidence="2">The sequence shown here is derived from an EMBL/GenBank/DDBJ whole genome shotgun (WGS) entry which is preliminary data.</text>
</comment>
<organism evidence="2 3">
    <name type="scientific">Phocaeicola faecium</name>
    <dbReference type="NCBI Taxonomy" id="2762213"/>
    <lineage>
        <taxon>Bacteria</taxon>
        <taxon>Pseudomonadati</taxon>
        <taxon>Bacteroidota</taxon>
        <taxon>Bacteroidia</taxon>
        <taxon>Bacteroidales</taxon>
        <taxon>Bacteroidaceae</taxon>
        <taxon>Phocaeicola</taxon>
    </lineage>
</organism>
<dbReference type="RefSeq" id="WP_191710952.1">
    <property type="nucleotide sequence ID" value="NZ_JACSPQ010000060.1"/>
</dbReference>
<evidence type="ECO:0008006" key="4">
    <source>
        <dbReference type="Google" id="ProtNLM"/>
    </source>
</evidence>
<keyword evidence="1" id="KW-0732">Signal</keyword>
<dbReference type="SUPFAM" id="SSF56925">
    <property type="entry name" value="OMPA-like"/>
    <property type="match status" value="1"/>
</dbReference>
<keyword evidence="3" id="KW-1185">Reference proteome</keyword>
<protein>
    <recommendedName>
        <fullName evidence="4">Conjugal transfer protein TraO</fullName>
    </recommendedName>
</protein>
<proteinExistence type="predicted"/>
<gene>
    <name evidence="2" type="ORF">H9626_14605</name>
</gene>
<dbReference type="Proteomes" id="UP000616346">
    <property type="component" value="Unassembled WGS sequence"/>
</dbReference>
<name>A0ABR8VF51_9BACT</name>